<name>C6M8E8_NEISI</name>
<evidence type="ECO:0000313" key="2">
    <source>
        <dbReference type="Proteomes" id="UP000005365"/>
    </source>
</evidence>
<keyword evidence="2" id="KW-1185">Reference proteome</keyword>
<organism evidence="1 2">
    <name type="scientific">Neisseria sicca ATCC 29256</name>
    <dbReference type="NCBI Taxonomy" id="547045"/>
    <lineage>
        <taxon>Bacteria</taxon>
        <taxon>Pseudomonadati</taxon>
        <taxon>Pseudomonadota</taxon>
        <taxon>Betaproteobacteria</taxon>
        <taxon>Neisseriales</taxon>
        <taxon>Neisseriaceae</taxon>
        <taxon>Neisseria</taxon>
    </lineage>
</organism>
<proteinExistence type="predicted"/>
<dbReference type="EMBL" id="ACKO02000020">
    <property type="protein sequence ID" value="EET43462.1"/>
    <property type="molecule type" value="Genomic_DNA"/>
</dbReference>
<gene>
    <name evidence="1" type="ORF">NEISICOT_02817</name>
</gene>
<evidence type="ECO:0000313" key="1">
    <source>
        <dbReference type="EMBL" id="EET43462.1"/>
    </source>
</evidence>
<dbReference type="Proteomes" id="UP000005365">
    <property type="component" value="Unassembled WGS sequence"/>
</dbReference>
<sequence length="193" mass="20149">MGDVDQALGDGGDFADGKHAAGVAVEAVFFDGQVDVDDVAFFERLVVGNAVADDVVDGGAAGFGVGRVAVVQGGGIAALDVDVVVVNEFVDFVGGYAGFDELSDVVEGFGNEFAQFAHFLDFFGGFDDDFVHVVSLMVSDDLVAAQRSSEREGDESAACFWNTATRCADVSAVLDSRLMPEVQIKAECQSALE</sequence>
<protein>
    <submittedName>
        <fullName evidence="1">Uncharacterized protein</fullName>
    </submittedName>
</protein>
<comment type="caution">
    <text evidence="1">The sequence shown here is derived from an EMBL/GenBank/DDBJ whole genome shotgun (WGS) entry which is preliminary data.</text>
</comment>
<dbReference type="AlphaFoldDB" id="C6M8E8"/>
<reference evidence="1" key="1">
    <citation type="submission" date="2009-07" db="EMBL/GenBank/DDBJ databases">
        <authorList>
            <person name="Weinstock G."/>
            <person name="Sodergren E."/>
            <person name="Clifton S."/>
            <person name="Fulton L."/>
            <person name="Fulton B."/>
            <person name="Courtney L."/>
            <person name="Fronick C."/>
            <person name="Harrison M."/>
            <person name="Strong C."/>
            <person name="Farmer C."/>
            <person name="Delahaunty K."/>
            <person name="Markovic C."/>
            <person name="Hall O."/>
            <person name="Minx P."/>
            <person name="Tomlinson C."/>
            <person name="Mitreva M."/>
            <person name="Nelson J."/>
            <person name="Hou S."/>
            <person name="Wollam A."/>
            <person name="Pepin K.H."/>
            <person name="Johnson M."/>
            <person name="Bhonagiri V."/>
            <person name="Nash W.E."/>
            <person name="Warren W."/>
            <person name="Chinwalla A."/>
            <person name="Mardis E.R."/>
            <person name="Wilson R.K."/>
        </authorList>
    </citation>
    <scope>NUCLEOTIDE SEQUENCE [LARGE SCALE GENOMIC DNA]</scope>
    <source>
        <strain evidence="1">ATCC 29256</strain>
    </source>
</reference>
<accession>C6M8E8</accession>